<dbReference type="AlphaFoldDB" id="A0A2S7WJA2"/>
<dbReference type="EMBL" id="MSCN01000001">
    <property type="protein sequence ID" value="PQJ77685.1"/>
    <property type="molecule type" value="Genomic_DNA"/>
</dbReference>
<evidence type="ECO:0000259" key="1">
    <source>
        <dbReference type="Pfam" id="PF14280"/>
    </source>
</evidence>
<proteinExistence type="predicted"/>
<dbReference type="Pfam" id="PF14280">
    <property type="entry name" value="DUF4365"/>
    <property type="match status" value="1"/>
</dbReference>
<keyword evidence="3" id="KW-1185">Reference proteome</keyword>
<reference evidence="2 3" key="1">
    <citation type="submission" date="2016-12" db="EMBL/GenBank/DDBJ databases">
        <title>Trade-off between light-utilization and light-protection in marine flavobacteria.</title>
        <authorList>
            <person name="Kumagai Y."/>
            <person name="Yoshizawa S."/>
            <person name="Kogure K."/>
            <person name="Iwasaki W."/>
        </authorList>
    </citation>
    <scope>NUCLEOTIDE SEQUENCE [LARGE SCALE GENOMIC DNA]</scope>
    <source>
        <strain evidence="2 3">NBRC 108759</strain>
    </source>
</reference>
<sequence length="458" mass="54739">MPKIVSDQHITGEKGVANFQLYCINHSPTLLFREEQKYDYGIDGEIELTKITNDGKKEATGEIIKVQLKSTKEKSYICNETVDSFDFIAKTNDIKYWNDHKLPVVVVMYFEKEDLLFAKKVNKNLVLKNRITHKITFDKSQNLLGENSSFESVTEVDFQTRVDYGISENLYFNIFRVSLPPYIKKFESSYTDLKKIYNIIHENEFYPIPEFSLESTDLYSFDDLSNYNIEFRNSILKNSDFKKQQTKEFIRTGQVERNIIIKLVNRYVKDFFYKKGVKYNKTYKRFYFSSRNYEEPIDTKLKENSKREVFRFGKSKSRTGRYDRRALVSKYTYYEKSSFFRHLAFQISYEWIDEELFLILDPKYFFTENGSNPLTDKARISRLTNRLKQSERNPQYLNHIYFIRNYLDISNVTLFFESDYVKLEIMSFVKERVNFGIREVKSNLKVKEIEDINQTSLF</sequence>
<evidence type="ECO:0000313" key="3">
    <source>
        <dbReference type="Proteomes" id="UP000238882"/>
    </source>
</evidence>
<dbReference type="InterPro" id="IPR025375">
    <property type="entry name" value="DUF4365"/>
</dbReference>
<comment type="caution">
    <text evidence="2">The sequence shown here is derived from an EMBL/GenBank/DDBJ whole genome shotgun (WGS) entry which is preliminary data.</text>
</comment>
<accession>A0A2S7WJA2</accession>
<gene>
    <name evidence="2" type="ORF">BTO18_00135</name>
</gene>
<name>A0A2S7WJA2_9FLAO</name>
<dbReference type="RefSeq" id="WP_105014267.1">
    <property type="nucleotide sequence ID" value="NZ_MSCN01000001.1"/>
</dbReference>
<protein>
    <recommendedName>
        <fullName evidence="1">DUF4365 domain-containing protein</fullName>
    </recommendedName>
</protein>
<dbReference type="Proteomes" id="UP000238882">
    <property type="component" value="Unassembled WGS sequence"/>
</dbReference>
<evidence type="ECO:0000313" key="2">
    <source>
        <dbReference type="EMBL" id="PQJ77685.1"/>
    </source>
</evidence>
<feature type="domain" description="DUF4365" evidence="1">
    <location>
        <begin position="29"/>
        <end position="144"/>
    </location>
</feature>
<organism evidence="2 3">
    <name type="scientific">Polaribacter porphyrae</name>
    <dbReference type="NCBI Taxonomy" id="1137780"/>
    <lineage>
        <taxon>Bacteria</taxon>
        <taxon>Pseudomonadati</taxon>
        <taxon>Bacteroidota</taxon>
        <taxon>Flavobacteriia</taxon>
        <taxon>Flavobacteriales</taxon>
        <taxon>Flavobacteriaceae</taxon>
    </lineage>
</organism>
<dbReference type="OrthoDB" id="1157940at2"/>